<evidence type="ECO:0000313" key="4">
    <source>
        <dbReference type="EMBL" id="KOO33936.1"/>
    </source>
</evidence>
<feature type="compositionally biased region" description="Basic and acidic residues" evidence="2">
    <location>
        <begin position="364"/>
        <end position="388"/>
    </location>
</feature>
<dbReference type="InterPro" id="IPR000571">
    <property type="entry name" value="Znf_CCCH"/>
</dbReference>
<evidence type="ECO:0000259" key="3">
    <source>
        <dbReference type="PROSITE" id="PS50103"/>
    </source>
</evidence>
<name>A0A0M0K4Z8_9EUKA</name>
<keyword evidence="1" id="KW-0862">Zinc</keyword>
<comment type="caution">
    <text evidence="4">The sequence shown here is derived from an EMBL/GenBank/DDBJ whole genome shotgun (WGS) entry which is preliminary data.</text>
</comment>
<dbReference type="EMBL" id="JWZX01001379">
    <property type="protein sequence ID" value="KOO33936.1"/>
    <property type="molecule type" value="Genomic_DNA"/>
</dbReference>
<feature type="region of interest" description="Disordered" evidence="2">
    <location>
        <begin position="330"/>
        <end position="350"/>
    </location>
</feature>
<gene>
    <name evidence="4" type="ORF">Ctob_016716</name>
</gene>
<evidence type="ECO:0000313" key="5">
    <source>
        <dbReference type="Proteomes" id="UP000037460"/>
    </source>
</evidence>
<sequence>MVTPIFAVVDVRTAAELVNFSYPMPAVSAGLKRILDSPNCQAAARLLPVIAKIHGLTSLTVIDICYVGGGVLMSGYKTIDKVLEEMAGKSVADGTTKGLDHDLHSNFTKWRQCLMMLHREATDVEKEDREEFAAQVSIEDKVKWFAGQYHFTPEANTYCSGAYSKCLLKQGLTYEIDQRTDYRRAKSASARRGDLFVPDKGKKTDVPEKVVIATGQDVFDCLVRKFMTLLLLFGDADIMSHGFTNGSYGALAGTIRWITLADVYKLKKAAAGLAKVTRAKAEELVDWFEEKISVAVKAPFLRTLACALGENSDVFEARIDSRVVAATPPATKREKLDVGPPSAPSKKQKKAAAKAAKLAAEAQAVKKSEGKKEKDDDKKVKEGLERMDGGNPAGPPCRNYAKGTCVGKCRFSHEAVASPEEDSEE</sequence>
<dbReference type="PROSITE" id="PS50103">
    <property type="entry name" value="ZF_C3H1"/>
    <property type="match status" value="1"/>
</dbReference>
<keyword evidence="1" id="KW-0479">Metal-binding</keyword>
<keyword evidence="5" id="KW-1185">Reference proteome</keyword>
<dbReference type="Proteomes" id="UP000037460">
    <property type="component" value="Unassembled WGS sequence"/>
</dbReference>
<dbReference type="AlphaFoldDB" id="A0A0M0K4Z8"/>
<protein>
    <recommendedName>
        <fullName evidence="3">C3H1-type domain-containing protein</fullName>
    </recommendedName>
</protein>
<proteinExistence type="predicted"/>
<feature type="domain" description="C3H1-type" evidence="3">
    <location>
        <begin position="391"/>
        <end position="416"/>
    </location>
</feature>
<evidence type="ECO:0000256" key="1">
    <source>
        <dbReference type="PROSITE-ProRule" id="PRU00723"/>
    </source>
</evidence>
<keyword evidence="1" id="KW-0863">Zinc-finger</keyword>
<organism evidence="4 5">
    <name type="scientific">Chrysochromulina tobinii</name>
    <dbReference type="NCBI Taxonomy" id="1460289"/>
    <lineage>
        <taxon>Eukaryota</taxon>
        <taxon>Haptista</taxon>
        <taxon>Haptophyta</taxon>
        <taxon>Prymnesiophyceae</taxon>
        <taxon>Prymnesiales</taxon>
        <taxon>Chrysochromulinaceae</taxon>
        <taxon>Chrysochromulina</taxon>
    </lineage>
</organism>
<accession>A0A0M0K4Z8</accession>
<evidence type="ECO:0000256" key="2">
    <source>
        <dbReference type="SAM" id="MobiDB-lite"/>
    </source>
</evidence>
<feature type="region of interest" description="Disordered" evidence="2">
    <location>
        <begin position="362"/>
        <end position="397"/>
    </location>
</feature>
<dbReference type="GO" id="GO:0008270">
    <property type="term" value="F:zinc ion binding"/>
    <property type="evidence" value="ECO:0007669"/>
    <property type="project" value="UniProtKB-KW"/>
</dbReference>
<reference evidence="5" key="1">
    <citation type="journal article" date="2015" name="PLoS Genet.">
        <title>Genome Sequence and Transcriptome Analyses of Chrysochromulina tobin: Metabolic Tools for Enhanced Algal Fitness in the Prominent Order Prymnesiales (Haptophyceae).</title>
        <authorList>
            <person name="Hovde B.T."/>
            <person name="Deodato C.R."/>
            <person name="Hunsperger H.M."/>
            <person name="Ryken S.A."/>
            <person name="Yost W."/>
            <person name="Jha R.K."/>
            <person name="Patterson J."/>
            <person name="Monnat R.J. Jr."/>
            <person name="Barlow S.B."/>
            <person name="Starkenburg S.R."/>
            <person name="Cattolico R.A."/>
        </authorList>
    </citation>
    <scope>NUCLEOTIDE SEQUENCE</scope>
    <source>
        <strain evidence="5">CCMP291</strain>
    </source>
</reference>
<feature type="zinc finger region" description="C3H1-type" evidence="1">
    <location>
        <begin position="391"/>
        <end position="416"/>
    </location>
</feature>